<dbReference type="Pfam" id="PF01979">
    <property type="entry name" value="Amidohydro_1"/>
    <property type="match status" value="1"/>
</dbReference>
<dbReference type="AlphaFoldDB" id="A0A975IF82"/>
<dbReference type="PANTHER" id="PTHR43668:SF2">
    <property type="entry name" value="ALLANTOINASE"/>
    <property type="match status" value="1"/>
</dbReference>
<sequence>MNGYKNNALLIYNAHLVDEDLDTEGAVLVFDGKILRVFKGRFPTKKDAESLVKNASIAAVSGKAAAGKTTSLSAAALNFKDGDISFYDAEGLTLMPAFIDMHVHLRYPGQTQKEDLHSGLKAAVAGGVGALVAMANTSPTVSSGKEAKKISEEGNTLGLSNMFQAVSLTKDFNGKDTSSLDDVDSDFTPVVSEDGKDVWDSSVMFEAMKKAAEKNLIVSCHSEDPSLTAAADLYRREALSVMREYSIPAWGVENLSGSESADGAKKLPPEADAKITRALTKANEILAVSEDSYTERNLLLSELAHCRVHIAHVSTKKSMDAVRRAKERFFAANRDCENGNGCGAFKNLRISCEVTPHHLALCGTFPPYIRALVNPPLRNEEDRKALIEALRDGTADVISTDHAPHTFEDKARSSPGFSGLETSYAVCNTVLVRQNGFTASRLSRLMSAQPARILNLKKGRLLESFDADLVLASPSEKWRVTGENFFSKGKATPFEGKELFGRVHATFIGGKQVFKL</sequence>
<evidence type="ECO:0000259" key="8">
    <source>
        <dbReference type="Pfam" id="PF12890"/>
    </source>
</evidence>
<organism evidence="9 10">
    <name type="scientific">Treponema parvum</name>
    <dbReference type="NCBI Taxonomy" id="138851"/>
    <lineage>
        <taxon>Bacteria</taxon>
        <taxon>Pseudomonadati</taxon>
        <taxon>Spirochaetota</taxon>
        <taxon>Spirochaetia</taxon>
        <taxon>Spirochaetales</taxon>
        <taxon>Treponemataceae</taxon>
        <taxon>Treponema</taxon>
    </lineage>
</organism>
<dbReference type="EMBL" id="CP054142">
    <property type="protein sequence ID" value="QTQ14865.1"/>
    <property type="molecule type" value="Genomic_DNA"/>
</dbReference>
<accession>A0A975IF82</accession>
<reference evidence="9 10" key="1">
    <citation type="journal article" date="2021" name="Microbiol. Resour. Announc.">
        <title>Complete Genome Sequences of Three Human Oral Treponema parvum Isolates.</title>
        <authorList>
            <person name="Zeng H."/>
            <person name="Watt R.M."/>
        </authorList>
    </citation>
    <scope>NUCLEOTIDE SEQUENCE [LARGE SCALE GENOMIC DNA]</scope>
    <source>
        <strain evidence="9 10">ATCC 700770</strain>
    </source>
</reference>
<keyword evidence="6" id="KW-0665">Pyrimidine biosynthesis</keyword>
<dbReference type="GO" id="GO:0046872">
    <property type="term" value="F:metal ion binding"/>
    <property type="evidence" value="ECO:0007669"/>
    <property type="project" value="UniProtKB-KW"/>
</dbReference>
<name>A0A975IF82_9SPIR</name>
<dbReference type="InterPro" id="IPR032466">
    <property type="entry name" value="Metal_Hydrolase"/>
</dbReference>
<protein>
    <submittedName>
        <fullName evidence="9">Dihydroorotase</fullName>
    </submittedName>
</protein>
<dbReference type="InterPro" id="IPR002195">
    <property type="entry name" value="Dihydroorotase_CS"/>
</dbReference>
<evidence type="ECO:0000256" key="2">
    <source>
        <dbReference type="ARBA" id="ARBA00002368"/>
    </source>
</evidence>
<evidence type="ECO:0000256" key="6">
    <source>
        <dbReference type="ARBA" id="ARBA00022975"/>
    </source>
</evidence>
<evidence type="ECO:0000256" key="3">
    <source>
        <dbReference type="ARBA" id="ARBA00010286"/>
    </source>
</evidence>
<feature type="domain" description="Dihydroorotase catalytic" evidence="8">
    <location>
        <begin position="93"/>
        <end position="230"/>
    </location>
</feature>
<dbReference type="SUPFAM" id="SSF51338">
    <property type="entry name" value="Composite domain of metallo-dependent hydrolases"/>
    <property type="match status" value="1"/>
</dbReference>
<dbReference type="InterPro" id="IPR024403">
    <property type="entry name" value="DHOase_cat"/>
</dbReference>
<dbReference type="SUPFAM" id="SSF51556">
    <property type="entry name" value="Metallo-dependent hydrolases"/>
    <property type="match status" value="1"/>
</dbReference>
<evidence type="ECO:0000256" key="4">
    <source>
        <dbReference type="ARBA" id="ARBA00022723"/>
    </source>
</evidence>
<comment type="similarity">
    <text evidence="3">Belongs to the metallo-dependent hydrolases superfamily. DHOase family. Class I DHOase subfamily.</text>
</comment>
<evidence type="ECO:0000256" key="1">
    <source>
        <dbReference type="ARBA" id="ARBA00001947"/>
    </source>
</evidence>
<dbReference type="PROSITE" id="PS00483">
    <property type="entry name" value="DIHYDROOROTASE_2"/>
    <property type="match status" value="1"/>
</dbReference>
<proteinExistence type="inferred from homology"/>
<dbReference type="PROSITE" id="PS00482">
    <property type="entry name" value="DIHYDROOROTASE_1"/>
    <property type="match status" value="1"/>
</dbReference>
<dbReference type="InterPro" id="IPR050138">
    <property type="entry name" value="DHOase/Allantoinase_Hydrolase"/>
</dbReference>
<dbReference type="GO" id="GO:0004038">
    <property type="term" value="F:allantoinase activity"/>
    <property type="evidence" value="ECO:0007669"/>
    <property type="project" value="TreeGrafter"/>
</dbReference>
<gene>
    <name evidence="9" type="ORF">HRQ91_10570</name>
</gene>
<dbReference type="RefSeq" id="WP_210119504.1">
    <property type="nucleotide sequence ID" value="NZ_CP054142.1"/>
</dbReference>
<evidence type="ECO:0000313" key="9">
    <source>
        <dbReference type="EMBL" id="QTQ14865.1"/>
    </source>
</evidence>
<keyword evidence="10" id="KW-1185">Reference proteome</keyword>
<comment type="cofactor">
    <cofactor evidence="1">
        <name>Zn(2+)</name>
        <dbReference type="ChEBI" id="CHEBI:29105"/>
    </cofactor>
</comment>
<dbReference type="Gene3D" id="3.20.20.140">
    <property type="entry name" value="Metal-dependent hydrolases"/>
    <property type="match status" value="2"/>
</dbReference>
<keyword evidence="5" id="KW-0378">Hydrolase</keyword>
<evidence type="ECO:0000313" key="10">
    <source>
        <dbReference type="Proteomes" id="UP000671908"/>
    </source>
</evidence>
<dbReference type="CDD" id="cd01317">
    <property type="entry name" value="DHOase_IIa"/>
    <property type="match status" value="1"/>
</dbReference>
<evidence type="ECO:0000259" key="7">
    <source>
        <dbReference type="Pfam" id="PF01979"/>
    </source>
</evidence>
<dbReference type="GO" id="GO:0005737">
    <property type="term" value="C:cytoplasm"/>
    <property type="evidence" value="ECO:0007669"/>
    <property type="project" value="TreeGrafter"/>
</dbReference>
<dbReference type="Proteomes" id="UP000671908">
    <property type="component" value="Chromosome"/>
</dbReference>
<dbReference type="GO" id="GO:0006145">
    <property type="term" value="P:purine nucleobase catabolic process"/>
    <property type="evidence" value="ECO:0007669"/>
    <property type="project" value="TreeGrafter"/>
</dbReference>
<dbReference type="GO" id="GO:0004151">
    <property type="term" value="F:dihydroorotase activity"/>
    <property type="evidence" value="ECO:0007669"/>
    <property type="project" value="InterPro"/>
</dbReference>
<evidence type="ECO:0000256" key="5">
    <source>
        <dbReference type="ARBA" id="ARBA00022801"/>
    </source>
</evidence>
<dbReference type="InterPro" id="IPR004722">
    <property type="entry name" value="DHOase"/>
</dbReference>
<dbReference type="Pfam" id="PF12890">
    <property type="entry name" value="DHOase"/>
    <property type="match status" value="1"/>
</dbReference>
<keyword evidence="4" id="KW-0479">Metal-binding</keyword>
<dbReference type="InterPro" id="IPR011059">
    <property type="entry name" value="Metal-dep_hydrolase_composite"/>
</dbReference>
<dbReference type="InterPro" id="IPR006680">
    <property type="entry name" value="Amidohydro-rel"/>
</dbReference>
<dbReference type="PANTHER" id="PTHR43668">
    <property type="entry name" value="ALLANTOINASE"/>
    <property type="match status" value="1"/>
</dbReference>
<feature type="domain" description="Amidohydrolase-related" evidence="7">
    <location>
        <begin position="300"/>
        <end position="513"/>
    </location>
</feature>
<dbReference type="GO" id="GO:0006221">
    <property type="term" value="P:pyrimidine nucleotide biosynthetic process"/>
    <property type="evidence" value="ECO:0007669"/>
    <property type="project" value="UniProtKB-KW"/>
</dbReference>
<dbReference type="KEGG" id="tpav:HRQ91_10570"/>
<comment type="function">
    <text evidence="2">Catalyzes the reversible cyclization of carbamoyl aspartate to dihydroorotate.</text>
</comment>